<dbReference type="AlphaFoldDB" id="A0A1X7T4K7"/>
<proteinExistence type="predicted"/>
<keyword evidence="1" id="KW-1133">Transmembrane helix</keyword>
<evidence type="ECO:0000313" key="2">
    <source>
        <dbReference type="EnsemblMetazoa" id="Aqu2.1.09311_001"/>
    </source>
</evidence>
<evidence type="ECO:0000256" key="1">
    <source>
        <dbReference type="SAM" id="Phobius"/>
    </source>
</evidence>
<name>A0A1X7T4K7_AMPQE</name>
<dbReference type="InParanoid" id="A0A1X7T4K7"/>
<reference evidence="2" key="1">
    <citation type="submission" date="2017-05" db="UniProtKB">
        <authorList>
            <consortium name="EnsemblMetazoa"/>
        </authorList>
    </citation>
    <scope>IDENTIFICATION</scope>
</reference>
<sequence>MKRVVIRDIFGHQIGDVYHKGLLDSVMILISMTCCYNFKRNGRGLYLAFIVGLLVLTLLQSRNQCLLPLEPEHYLVHLLGSIQTMEMRV</sequence>
<protein>
    <submittedName>
        <fullName evidence="2">Uncharacterized protein</fullName>
    </submittedName>
</protein>
<feature type="transmembrane region" description="Helical" evidence="1">
    <location>
        <begin position="45"/>
        <end position="61"/>
    </location>
</feature>
<organism evidence="2">
    <name type="scientific">Amphimedon queenslandica</name>
    <name type="common">Sponge</name>
    <dbReference type="NCBI Taxonomy" id="400682"/>
    <lineage>
        <taxon>Eukaryota</taxon>
        <taxon>Metazoa</taxon>
        <taxon>Porifera</taxon>
        <taxon>Demospongiae</taxon>
        <taxon>Heteroscleromorpha</taxon>
        <taxon>Haplosclerida</taxon>
        <taxon>Niphatidae</taxon>
        <taxon>Amphimedon</taxon>
    </lineage>
</organism>
<keyword evidence="1" id="KW-0812">Transmembrane</keyword>
<keyword evidence="1" id="KW-0472">Membrane</keyword>
<accession>A0A1X7T4K7</accession>
<dbReference type="EnsemblMetazoa" id="Aqu2.1.09311_001">
    <property type="protein sequence ID" value="Aqu2.1.09311_001"/>
    <property type="gene ID" value="Aqu2.1.09311"/>
</dbReference>